<proteinExistence type="predicted"/>
<organism evidence="1 2">
    <name type="scientific">Faecalibacterium duncaniae (strain DSM 17677 / JCM 31915 / A2-165)</name>
    <name type="common">Faecalibacterium prausnitzii</name>
    <dbReference type="NCBI Taxonomy" id="411483"/>
    <lineage>
        <taxon>Bacteria</taxon>
        <taxon>Bacillati</taxon>
        <taxon>Bacillota</taxon>
        <taxon>Clostridia</taxon>
        <taxon>Eubacteriales</taxon>
        <taxon>Oscillospiraceae</taxon>
        <taxon>Faecalibacterium</taxon>
    </lineage>
</organism>
<dbReference type="HOGENOM" id="CLU_3135887_0_0_9"/>
<gene>
    <name evidence="1" type="ORF">FAEPRAA2165_03344</name>
</gene>
<evidence type="ECO:0000313" key="1">
    <source>
        <dbReference type="EMBL" id="EEU95013.1"/>
    </source>
</evidence>
<sequence length="49" mass="5862">MKAFNFEQRKESELQKFVGLKGNMVEWRYGYVEKKIDYTLKTQGGERSL</sequence>
<reference evidence="1" key="1">
    <citation type="submission" date="2009-08" db="EMBL/GenBank/DDBJ databases">
        <authorList>
            <person name="Weinstock G."/>
            <person name="Sodergren E."/>
            <person name="Clifton S."/>
            <person name="Fulton L."/>
            <person name="Fulton B."/>
            <person name="Courtney L."/>
            <person name="Fronick C."/>
            <person name="Harrison M."/>
            <person name="Strong C."/>
            <person name="Farmer C."/>
            <person name="Delahaunty K."/>
            <person name="Markovic C."/>
            <person name="Hall O."/>
            <person name="Minx P."/>
            <person name="Tomlinson C."/>
            <person name="Mitreva M."/>
            <person name="Nelson J."/>
            <person name="Hou S."/>
            <person name="Wollam A."/>
            <person name="Pepin K.H."/>
            <person name="Johnson M."/>
            <person name="Bhonagiri V."/>
            <person name="Nash W.E."/>
            <person name="Warren W."/>
            <person name="Chinwalla A."/>
            <person name="Mardis E.R."/>
            <person name="Wilson R.K."/>
        </authorList>
    </citation>
    <scope>NUCLEOTIDE SEQUENCE [LARGE SCALE GENOMIC DNA]</scope>
    <source>
        <strain evidence="1">A2-165</strain>
    </source>
</reference>
<protein>
    <submittedName>
        <fullName evidence="1">Uncharacterized protein</fullName>
    </submittedName>
</protein>
<dbReference type="Proteomes" id="UP000004619">
    <property type="component" value="Unassembled WGS sequence"/>
</dbReference>
<name>C7HAM9_FAED2</name>
<dbReference type="AlphaFoldDB" id="C7HAM9"/>
<dbReference type="EMBL" id="ACOP02000091">
    <property type="protein sequence ID" value="EEU95013.1"/>
    <property type="molecule type" value="Genomic_DNA"/>
</dbReference>
<evidence type="ECO:0000313" key="2">
    <source>
        <dbReference type="Proteomes" id="UP000004619"/>
    </source>
</evidence>
<accession>C7HAM9</accession>
<comment type="caution">
    <text evidence="1">The sequence shown here is derived from an EMBL/GenBank/DDBJ whole genome shotgun (WGS) entry which is preliminary data.</text>
</comment>
<keyword evidence="2" id="KW-1185">Reference proteome</keyword>